<dbReference type="AlphaFoldDB" id="A0A2R6NKJ2"/>
<sequence length="269" mass="29951">MPIPLGNFISDEVYNKKLKSVHNIDNISCISFVDVDKGVEEHCGKSWINMEEVHTVVNLVRHYYRHKPFVIITPYDAQRSAIQKQLEKENLPSHEKEFVIVSTVRTSKPGFLSSVSRNNVMLSRPTIGMVIVTNKSFLEYSGWDTLIGKLAERWASLAGGSGYVWTNWRRIADQTAHMPSVDAPKPRHQFPAAAQPANHSSATAPGHLHDLRIAMHDLRLTGAAAPVPVKRPPSASVNHDSPGLGVPAWRSNPKLQGSWRRGSDAIKFL</sequence>
<gene>
    <name evidence="3" type="ORF">PHLCEN_2v11443</name>
</gene>
<dbReference type="CDD" id="cd18808">
    <property type="entry name" value="SF1_C_Upf1"/>
    <property type="match status" value="1"/>
</dbReference>
<dbReference type="InterPro" id="IPR041679">
    <property type="entry name" value="DNA2/NAM7-like_C"/>
</dbReference>
<dbReference type="PANTHER" id="PTHR10887">
    <property type="entry name" value="DNA2/NAM7 HELICASE FAMILY"/>
    <property type="match status" value="1"/>
</dbReference>
<dbReference type="InterPro" id="IPR027417">
    <property type="entry name" value="P-loop_NTPase"/>
</dbReference>
<dbReference type="Gene3D" id="3.40.50.300">
    <property type="entry name" value="P-loop containing nucleotide triphosphate hydrolases"/>
    <property type="match status" value="1"/>
</dbReference>
<evidence type="ECO:0000259" key="2">
    <source>
        <dbReference type="Pfam" id="PF13087"/>
    </source>
</evidence>
<organism evidence="3 4">
    <name type="scientific">Hermanssonia centrifuga</name>
    <dbReference type="NCBI Taxonomy" id="98765"/>
    <lineage>
        <taxon>Eukaryota</taxon>
        <taxon>Fungi</taxon>
        <taxon>Dikarya</taxon>
        <taxon>Basidiomycota</taxon>
        <taxon>Agaricomycotina</taxon>
        <taxon>Agaricomycetes</taxon>
        <taxon>Polyporales</taxon>
        <taxon>Meruliaceae</taxon>
        <taxon>Hermanssonia</taxon>
    </lineage>
</organism>
<accession>A0A2R6NKJ2</accession>
<dbReference type="SUPFAM" id="SSF52540">
    <property type="entry name" value="P-loop containing nucleoside triphosphate hydrolases"/>
    <property type="match status" value="1"/>
</dbReference>
<dbReference type="OrthoDB" id="6513042at2759"/>
<feature type="domain" description="DNA2/NAM7 helicase-like C-terminal" evidence="2">
    <location>
        <begin position="8"/>
        <end position="135"/>
    </location>
</feature>
<evidence type="ECO:0000313" key="3">
    <source>
        <dbReference type="EMBL" id="PSR72748.1"/>
    </source>
</evidence>
<dbReference type="STRING" id="98765.A0A2R6NKJ2"/>
<reference evidence="3 4" key="1">
    <citation type="submission" date="2018-02" db="EMBL/GenBank/DDBJ databases">
        <title>Genome sequence of the basidiomycete white-rot fungus Phlebia centrifuga.</title>
        <authorList>
            <person name="Granchi Z."/>
            <person name="Peng M."/>
            <person name="de Vries R.P."/>
            <person name="Hilden K."/>
            <person name="Makela M.R."/>
            <person name="Grigoriev I."/>
            <person name="Riley R."/>
        </authorList>
    </citation>
    <scope>NUCLEOTIDE SEQUENCE [LARGE SCALE GENOMIC DNA]</scope>
    <source>
        <strain evidence="3 4">FBCC195</strain>
    </source>
</reference>
<name>A0A2R6NKJ2_9APHY</name>
<dbReference type="PANTHER" id="PTHR10887:SF495">
    <property type="entry name" value="HELICASE SENATAXIN ISOFORM X1-RELATED"/>
    <property type="match status" value="1"/>
</dbReference>
<dbReference type="InterPro" id="IPR047187">
    <property type="entry name" value="SF1_C_Upf1"/>
</dbReference>
<dbReference type="Pfam" id="PF13087">
    <property type="entry name" value="AAA_12"/>
    <property type="match status" value="1"/>
</dbReference>
<protein>
    <recommendedName>
        <fullName evidence="2">DNA2/NAM7 helicase-like C-terminal domain-containing protein</fullName>
    </recommendedName>
</protein>
<dbReference type="EMBL" id="MLYV02001139">
    <property type="protein sequence ID" value="PSR72748.1"/>
    <property type="molecule type" value="Genomic_DNA"/>
</dbReference>
<keyword evidence="4" id="KW-1185">Reference proteome</keyword>
<evidence type="ECO:0000256" key="1">
    <source>
        <dbReference type="SAM" id="MobiDB-lite"/>
    </source>
</evidence>
<proteinExistence type="predicted"/>
<dbReference type="InterPro" id="IPR045055">
    <property type="entry name" value="DNA2/NAM7-like"/>
</dbReference>
<dbReference type="Proteomes" id="UP000186601">
    <property type="component" value="Unassembled WGS sequence"/>
</dbReference>
<feature type="region of interest" description="Disordered" evidence="1">
    <location>
        <begin position="227"/>
        <end position="269"/>
    </location>
</feature>
<comment type="caution">
    <text evidence="3">The sequence shown here is derived from an EMBL/GenBank/DDBJ whole genome shotgun (WGS) entry which is preliminary data.</text>
</comment>
<evidence type="ECO:0000313" key="4">
    <source>
        <dbReference type="Proteomes" id="UP000186601"/>
    </source>
</evidence>